<sequence length="61" mass="6896">MVCCLLKTKEIVSASEMDIHNVPLPGKIAELKEKIMLMHARLNSLIKILKDLTPDHSNQEN</sequence>
<dbReference type="InParanoid" id="G3IHG5"/>
<evidence type="ECO:0000313" key="2">
    <source>
        <dbReference type="Proteomes" id="UP000001075"/>
    </source>
</evidence>
<dbReference type="Proteomes" id="UP000001075">
    <property type="component" value="Unassembled WGS sequence"/>
</dbReference>
<dbReference type="STRING" id="10029.G3IHG5"/>
<dbReference type="AlphaFoldDB" id="G3IHG5"/>
<dbReference type="EMBL" id="JH002775">
    <property type="protein sequence ID" value="EGW14040.1"/>
    <property type="molecule type" value="Genomic_DNA"/>
</dbReference>
<evidence type="ECO:0000313" key="1">
    <source>
        <dbReference type="EMBL" id="EGW14040.1"/>
    </source>
</evidence>
<proteinExistence type="predicted"/>
<reference evidence="2" key="1">
    <citation type="journal article" date="2011" name="Nat. Biotechnol.">
        <title>The genomic sequence of the Chinese hamster ovary (CHO)-K1 cell line.</title>
        <authorList>
            <person name="Xu X."/>
            <person name="Nagarajan H."/>
            <person name="Lewis N.E."/>
            <person name="Pan S."/>
            <person name="Cai Z."/>
            <person name="Liu X."/>
            <person name="Chen W."/>
            <person name="Xie M."/>
            <person name="Wang W."/>
            <person name="Hammond S."/>
            <person name="Andersen M.R."/>
            <person name="Neff N."/>
            <person name="Passarelli B."/>
            <person name="Koh W."/>
            <person name="Fan H.C."/>
            <person name="Wang J."/>
            <person name="Gui Y."/>
            <person name="Lee K.H."/>
            <person name="Betenbaugh M.J."/>
            <person name="Quake S.R."/>
            <person name="Famili I."/>
            <person name="Palsson B.O."/>
            <person name="Wang J."/>
        </authorList>
    </citation>
    <scope>NUCLEOTIDE SEQUENCE [LARGE SCALE GENOMIC DNA]</scope>
    <source>
        <strain evidence="2">CHO K1 cell line</strain>
    </source>
</reference>
<protein>
    <submittedName>
        <fullName evidence="1">Protein Mis18-beta</fullName>
    </submittedName>
</protein>
<name>G3IHG5_CRIGR</name>
<gene>
    <name evidence="1" type="ORF">I79_023255</name>
</gene>
<organism evidence="1 2">
    <name type="scientific">Cricetulus griseus</name>
    <name type="common">Chinese hamster</name>
    <name type="synonym">Cricetulus barabensis griseus</name>
    <dbReference type="NCBI Taxonomy" id="10029"/>
    <lineage>
        <taxon>Eukaryota</taxon>
        <taxon>Metazoa</taxon>
        <taxon>Chordata</taxon>
        <taxon>Craniata</taxon>
        <taxon>Vertebrata</taxon>
        <taxon>Euteleostomi</taxon>
        <taxon>Mammalia</taxon>
        <taxon>Eutheria</taxon>
        <taxon>Euarchontoglires</taxon>
        <taxon>Glires</taxon>
        <taxon>Rodentia</taxon>
        <taxon>Myomorpha</taxon>
        <taxon>Muroidea</taxon>
        <taxon>Cricetidae</taxon>
        <taxon>Cricetinae</taxon>
        <taxon>Cricetulus</taxon>
    </lineage>
</organism>
<accession>G3IHG5</accession>